<comment type="caution">
    <text evidence="1">The sequence shown here is derived from an EMBL/GenBank/DDBJ whole genome shotgun (WGS) entry which is preliminary data.</text>
</comment>
<gene>
    <name evidence="1" type="ORF">MNOR_LOCUS30706</name>
</gene>
<proteinExistence type="predicted"/>
<keyword evidence="2" id="KW-1185">Reference proteome</keyword>
<evidence type="ECO:0000313" key="2">
    <source>
        <dbReference type="Proteomes" id="UP001497623"/>
    </source>
</evidence>
<feature type="non-terminal residue" evidence="1">
    <location>
        <position position="1"/>
    </location>
</feature>
<accession>A0AAV2S074</accession>
<dbReference type="AlphaFoldDB" id="A0AAV2S074"/>
<dbReference type="EMBL" id="CAXKWB010038113">
    <property type="protein sequence ID" value="CAL4151179.1"/>
    <property type="molecule type" value="Genomic_DNA"/>
</dbReference>
<name>A0AAV2S074_MEGNR</name>
<dbReference type="Proteomes" id="UP001497623">
    <property type="component" value="Unassembled WGS sequence"/>
</dbReference>
<sequence>LFQDVTEVFHLLVEEMLNFSNNFITRSMNCKFVQMIITYFKNFMKANPIIEIVYAAVVEVFNKTLMALKDDLAMFYKKLMNFPMIKKIVDFILEIFHSKKISMELISWKSFTTGVHLFVTEVLGMTYTIAGNHFTTVVALPCSVSTLNNVWTSATTYLSAVVADIMNTWLAVTETFPVTVTTFKKYVSVNAEIIFEQIPIIVKFVKTQVPKFINELIPTINNFIEFLMNTEVFRFLMFKIEKVITMFPAEFNAIKEFVEMFIEYTFFVCNKIMESPIFMKIVDYIRQLVNRKDLYSLMVSSMSYVSNNVSNYTTSIFSNVSTFIRCNCTPKCNCTPCHICNIRKLIE</sequence>
<evidence type="ECO:0000313" key="1">
    <source>
        <dbReference type="EMBL" id="CAL4151179.1"/>
    </source>
</evidence>
<protein>
    <submittedName>
        <fullName evidence="1">Uncharacterized protein</fullName>
    </submittedName>
</protein>
<organism evidence="1 2">
    <name type="scientific">Meganyctiphanes norvegica</name>
    <name type="common">Northern krill</name>
    <name type="synonym">Thysanopoda norvegica</name>
    <dbReference type="NCBI Taxonomy" id="48144"/>
    <lineage>
        <taxon>Eukaryota</taxon>
        <taxon>Metazoa</taxon>
        <taxon>Ecdysozoa</taxon>
        <taxon>Arthropoda</taxon>
        <taxon>Crustacea</taxon>
        <taxon>Multicrustacea</taxon>
        <taxon>Malacostraca</taxon>
        <taxon>Eumalacostraca</taxon>
        <taxon>Eucarida</taxon>
        <taxon>Euphausiacea</taxon>
        <taxon>Euphausiidae</taxon>
        <taxon>Meganyctiphanes</taxon>
    </lineage>
</organism>
<reference evidence="1 2" key="1">
    <citation type="submission" date="2024-05" db="EMBL/GenBank/DDBJ databases">
        <authorList>
            <person name="Wallberg A."/>
        </authorList>
    </citation>
    <scope>NUCLEOTIDE SEQUENCE [LARGE SCALE GENOMIC DNA]</scope>
</reference>